<protein>
    <submittedName>
        <fullName evidence="4">TetR/AcrR family transcriptional regulator [Lactobacillus sp.]</fullName>
    </submittedName>
</protein>
<name>A0A660DZR1_9LACO</name>
<evidence type="ECO:0000313" key="5">
    <source>
        <dbReference type="Proteomes" id="UP000289996"/>
    </source>
</evidence>
<evidence type="ECO:0000256" key="2">
    <source>
        <dbReference type="PROSITE-ProRule" id="PRU00335"/>
    </source>
</evidence>
<dbReference type="GO" id="GO:0003677">
    <property type="term" value="F:DNA binding"/>
    <property type="evidence" value="ECO:0007669"/>
    <property type="project" value="UniProtKB-UniRule"/>
</dbReference>
<dbReference type="Proteomes" id="UP000289996">
    <property type="component" value="Unassembled WGS sequence"/>
</dbReference>
<evidence type="ECO:0000259" key="3">
    <source>
        <dbReference type="PROSITE" id="PS50977"/>
    </source>
</evidence>
<dbReference type="InterPro" id="IPR009057">
    <property type="entry name" value="Homeodomain-like_sf"/>
</dbReference>
<dbReference type="PANTHER" id="PTHR43479">
    <property type="entry name" value="ACREF/ENVCD OPERON REPRESSOR-RELATED"/>
    <property type="match status" value="1"/>
</dbReference>
<dbReference type="EMBL" id="UYIG01000001">
    <property type="protein sequence ID" value="VDG27039.1"/>
    <property type="molecule type" value="Genomic_DNA"/>
</dbReference>
<keyword evidence="1 2" id="KW-0238">DNA-binding</keyword>
<keyword evidence="5" id="KW-1185">Reference proteome</keyword>
<dbReference type="PANTHER" id="PTHR43479:SF21">
    <property type="entry name" value="TRANSCRIPTIONAL REGULATOR, TETR FAMILY"/>
    <property type="match status" value="1"/>
</dbReference>
<dbReference type="InterPro" id="IPR050624">
    <property type="entry name" value="HTH-type_Tx_Regulator"/>
</dbReference>
<feature type="domain" description="HTH tetR-type" evidence="3">
    <location>
        <begin position="7"/>
        <end position="67"/>
    </location>
</feature>
<reference evidence="4 5" key="1">
    <citation type="submission" date="2018-11" db="EMBL/GenBank/DDBJ databases">
        <authorList>
            <person name="Wuyts S."/>
        </authorList>
    </citation>
    <scope>NUCLEOTIDE SEQUENCE [LARGE SCALE GENOMIC DNA]</scope>
    <source>
        <strain evidence="4">Lactobacillus mudanjiangensis AMBF249</strain>
    </source>
</reference>
<accession>A0A660DZR1</accession>
<dbReference type="OrthoDB" id="9785164at2"/>
<evidence type="ECO:0000256" key="1">
    <source>
        <dbReference type="ARBA" id="ARBA00023125"/>
    </source>
</evidence>
<gene>
    <name evidence="4" type="ORF">MUDAN_MDHGFNIF_00407</name>
</gene>
<proteinExistence type="predicted"/>
<dbReference type="Gene3D" id="1.10.357.10">
    <property type="entry name" value="Tetracycline Repressor, domain 2"/>
    <property type="match status" value="1"/>
</dbReference>
<dbReference type="AlphaFoldDB" id="A0A660DZR1"/>
<dbReference type="SUPFAM" id="SSF46689">
    <property type="entry name" value="Homeodomain-like"/>
    <property type="match status" value="1"/>
</dbReference>
<dbReference type="InterPro" id="IPR001647">
    <property type="entry name" value="HTH_TetR"/>
</dbReference>
<dbReference type="PROSITE" id="PS50977">
    <property type="entry name" value="HTH_TETR_2"/>
    <property type="match status" value="1"/>
</dbReference>
<feature type="DNA-binding region" description="H-T-H motif" evidence="2">
    <location>
        <begin position="30"/>
        <end position="49"/>
    </location>
</feature>
<dbReference type="Pfam" id="PF00440">
    <property type="entry name" value="TetR_N"/>
    <property type="match status" value="1"/>
</dbReference>
<evidence type="ECO:0000313" key="4">
    <source>
        <dbReference type="EMBL" id="VDG27039.1"/>
    </source>
</evidence>
<organism evidence="4 5">
    <name type="scientific">Lactiplantibacillus mudanjiangensis</name>
    <dbReference type="NCBI Taxonomy" id="1296538"/>
    <lineage>
        <taxon>Bacteria</taxon>
        <taxon>Bacillati</taxon>
        <taxon>Bacillota</taxon>
        <taxon>Bacilli</taxon>
        <taxon>Lactobacillales</taxon>
        <taxon>Lactobacillaceae</taxon>
        <taxon>Lactiplantibacillus</taxon>
    </lineage>
</organism>
<sequence>MPRKRNTQRRMEIVNTAFRLFAEKRYDNVQMKDIAEACDISKSLLQHYFPKKIVLLSTMLNELMLSAFIYSNEQLTNLLPEQRTMIQMSFLLRTLDENPKMESFIKDIFENPELTTELVLVSLDWLESIGVAGETSVIRYAINFAVSGGMAVFFKRKLLHASVEGIAENIAQAFYLLIGEDRQKIDRVYLSTAKYNTDRYFQQFITYLHAHATIDLSAEIKI</sequence>